<organism evidence="1 2">
    <name type="scientific">Anaeramoeba flamelloides</name>
    <dbReference type="NCBI Taxonomy" id="1746091"/>
    <lineage>
        <taxon>Eukaryota</taxon>
        <taxon>Metamonada</taxon>
        <taxon>Anaeramoebidae</taxon>
        <taxon>Anaeramoeba</taxon>
    </lineage>
</organism>
<dbReference type="Proteomes" id="UP001150062">
    <property type="component" value="Unassembled WGS sequence"/>
</dbReference>
<protein>
    <submittedName>
        <fullName evidence="1">Uncharacterized protein</fullName>
    </submittedName>
</protein>
<reference evidence="1" key="1">
    <citation type="submission" date="2022-08" db="EMBL/GenBank/DDBJ databases">
        <title>Novel sulfate-reducing endosymbionts in the free-living metamonad Anaeramoeba.</title>
        <authorList>
            <person name="Jerlstrom-Hultqvist J."/>
            <person name="Cepicka I."/>
            <person name="Gallot-Lavallee L."/>
            <person name="Salas-Leiva D."/>
            <person name="Curtis B.A."/>
            <person name="Zahonova K."/>
            <person name="Pipaliya S."/>
            <person name="Dacks J."/>
            <person name="Roger A.J."/>
        </authorList>
    </citation>
    <scope>NUCLEOTIDE SEQUENCE</scope>
    <source>
        <strain evidence="1">Schooner1</strain>
    </source>
</reference>
<gene>
    <name evidence="1" type="ORF">M0813_02287</name>
</gene>
<evidence type="ECO:0000313" key="1">
    <source>
        <dbReference type="EMBL" id="KAJ6245174.1"/>
    </source>
</evidence>
<name>A0ABQ8YL29_9EUKA</name>
<sequence>MTQWIRSKCKKSWHNLELKIHLQLSIFHFLNYHHCCDHIEHLKDRYDFPDLNIKDKRFLIEKKIKIQNNISNYLNILNNNKEILQKKLQFKNGAKRERKNWKHVINEINNKYNYFFEKKINLYNNNINFYQESEIEDESLFKLSPQLIELSNLIDEISDRSEEFFTAGSTNKNESFMNLRTKFIEKRINAAKQWEMRCQFSALNRELPEWKTILMDTLGFKINLPQIISQYNKNLEKQYEKYRQNTDEYKKQRLIRKVKKIANKKRRKEEGRYLFKDDEDDENLKKNRKFSCRYECTTLYKTKLSRLIHEIIFHQRVPVSREKDIISKDLLLTKKNFIW</sequence>
<proteinExistence type="predicted"/>
<comment type="caution">
    <text evidence="1">The sequence shown here is derived from an EMBL/GenBank/DDBJ whole genome shotgun (WGS) entry which is preliminary data.</text>
</comment>
<dbReference type="EMBL" id="JAOAOG010000148">
    <property type="protein sequence ID" value="KAJ6245174.1"/>
    <property type="molecule type" value="Genomic_DNA"/>
</dbReference>
<keyword evidence="2" id="KW-1185">Reference proteome</keyword>
<accession>A0ABQ8YL29</accession>
<evidence type="ECO:0000313" key="2">
    <source>
        <dbReference type="Proteomes" id="UP001150062"/>
    </source>
</evidence>